<keyword evidence="2" id="KW-1185">Reference proteome</keyword>
<protein>
    <submittedName>
        <fullName evidence="1">Uncharacterized protein</fullName>
    </submittedName>
</protein>
<reference evidence="1" key="1">
    <citation type="submission" date="2021-02" db="EMBL/GenBank/DDBJ databases">
        <authorList>
            <person name="Nowell W R."/>
        </authorList>
    </citation>
    <scope>NUCLEOTIDE SEQUENCE</scope>
</reference>
<accession>A0A816HLW6</accession>
<dbReference type="AlphaFoldDB" id="A0A816HLW6"/>
<dbReference type="EMBL" id="CAJNOR010018105">
    <property type="protein sequence ID" value="CAF1688171.1"/>
    <property type="molecule type" value="Genomic_DNA"/>
</dbReference>
<feature type="non-terminal residue" evidence="1">
    <location>
        <position position="1"/>
    </location>
</feature>
<proteinExistence type="predicted"/>
<comment type="caution">
    <text evidence="1">The sequence shown here is derived from an EMBL/GenBank/DDBJ whole genome shotgun (WGS) entry which is preliminary data.</text>
</comment>
<dbReference type="Proteomes" id="UP000663828">
    <property type="component" value="Unassembled WGS sequence"/>
</dbReference>
<organism evidence="1 2">
    <name type="scientific">Adineta ricciae</name>
    <name type="common">Rotifer</name>
    <dbReference type="NCBI Taxonomy" id="249248"/>
    <lineage>
        <taxon>Eukaryota</taxon>
        <taxon>Metazoa</taxon>
        <taxon>Spiralia</taxon>
        <taxon>Gnathifera</taxon>
        <taxon>Rotifera</taxon>
        <taxon>Eurotatoria</taxon>
        <taxon>Bdelloidea</taxon>
        <taxon>Adinetida</taxon>
        <taxon>Adinetidae</taxon>
        <taxon>Adineta</taxon>
    </lineage>
</organism>
<name>A0A816HLW6_ADIRI</name>
<sequence length="257" mass="29673">SLIRQSLDRLRTYIGDSVDSDENISKAFKYLKDRIHHERESDDGESLASLITATLIIPCYRFYSTNEKFSLHFFQLFELILTHSSVVRNENFLFSIAVFISRTNVYRPNLALTRLDKWTIKMWLGKPVSQNPATNKVRFASGKPFPFTPDSPVCTVLCDNTKYPLDITNQFDVFIAKASENQNTNADELFTLENILNQLFRCQFILQAFLNADQCLSSMLSFAVRRQRIVDIRLTNESNAQALTELTSIKDRMLNKF</sequence>
<gene>
    <name evidence="1" type="ORF">XAT740_LOCUS62731</name>
</gene>
<feature type="non-terminal residue" evidence="1">
    <location>
        <position position="257"/>
    </location>
</feature>
<evidence type="ECO:0000313" key="1">
    <source>
        <dbReference type="EMBL" id="CAF1688171.1"/>
    </source>
</evidence>
<evidence type="ECO:0000313" key="2">
    <source>
        <dbReference type="Proteomes" id="UP000663828"/>
    </source>
</evidence>